<evidence type="ECO:0000259" key="3">
    <source>
        <dbReference type="PROSITE" id="PS51000"/>
    </source>
</evidence>
<name>A0A9X5GTC4_9FIRM</name>
<dbReference type="PROSITE" id="PS52050">
    <property type="entry name" value="WYL"/>
    <property type="match status" value="1"/>
</dbReference>
<dbReference type="PIRSF" id="PIRSF016838">
    <property type="entry name" value="PafC"/>
    <property type="match status" value="1"/>
</dbReference>
<evidence type="ECO:0000313" key="5">
    <source>
        <dbReference type="Proteomes" id="UP001154420"/>
    </source>
</evidence>
<organism evidence="4 5">
    <name type="scientific">Parablautia muri</name>
    <dbReference type="NCBI Taxonomy" id="2320879"/>
    <lineage>
        <taxon>Bacteria</taxon>
        <taxon>Bacillati</taxon>
        <taxon>Bacillota</taxon>
        <taxon>Clostridia</taxon>
        <taxon>Lachnospirales</taxon>
        <taxon>Lachnospiraceae</taxon>
        <taxon>Parablautia</taxon>
    </lineage>
</organism>
<dbReference type="InterPro" id="IPR013196">
    <property type="entry name" value="HTH_11"/>
</dbReference>
<feature type="domain" description="HTH deoR-type" evidence="3">
    <location>
        <begin position="18"/>
        <end position="73"/>
    </location>
</feature>
<dbReference type="Pfam" id="PF08279">
    <property type="entry name" value="HTH_11"/>
    <property type="match status" value="1"/>
</dbReference>
<gene>
    <name evidence="4" type="ORF">D5281_14905</name>
</gene>
<dbReference type="InterPro" id="IPR001034">
    <property type="entry name" value="DeoR_HTH"/>
</dbReference>
<dbReference type="InterPro" id="IPR026881">
    <property type="entry name" value="WYL_dom"/>
</dbReference>
<evidence type="ECO:0000256" key="2">
    <source>
        <dbReference type="ARBA" id="ARBA00023163"/>
    </source>
</evidence>
<sequence length="324" mass="37514">MAVLQAKLAVCRGIRKMKIDRLMGIVVYLLNHGRTSAQKLAAEFEVSSRTIMRDLESLDQAGIPIQSFCGMEGGYQIMEGFVLEKQAAARYEYDWIVAALKGMASAYANKEIEQVLAKMNSLNIKSLNHAKESAVSIDFSVAGEDGKIKDELLRLEGAIKEKNVVRFLYTNSRDEEKEMEVEPVRLQYKWYSWYLIGYYEKYQDYCMFKLVRMERLEVTDIKNRRNHDLADINLKEDSGPIVEIKLYGKKAVKSKCREYLNGQVTREFENGDFEFCFSAPEHETYWYGVVLSFGNKVKIMKPQKVKERILKVCKEIQMLYEDSV</sequence>
<dbReference type="AlphaFoldDB" id="A0A9X5GTC4"/>
<dbReference type="SUPFAM" id="SSF46785">
    <property type="entry name" value="Winged helix' DNA-binding domain"/>
    <property type="match status" value="1"/>
</dbReference>
<dbReference type="Proteomes" id="UP001154420">
    <property type="component" value="Unassembled WGS sequence"/>
</dbReference>
<reference evidence="4" key="1">
    <citation type="submission" date="2018-09" db="EMBL/GenBank/DDBJ databases">
        <title>Murine metabolic-syndrome-specific gut microbial biobank.</title>
        <authorList>
            <person name="Liu C."/>
        </authorList>
    </citation>
    <scope>NUCLEOTIDE SEQUENCE</scope>
    <source>
        <strain evidence="4">D42-62</strain>
    </source>
</reference>
<evidence type="ECO:0000313" key="4">
    <source>
        <dbReference type="EMBL" id="NBJ93851.1"/>
    </source>
</evidence>
<dbReference type="EMBL" id="QZDT01000025">
    <property type="protein sequence ID" value="NBJ93851.1"/>
    <property type="molecule type" value="Genomic_DNA"/>
</dbReference>
<dbReference type="InterPro" id="IPR028349">
    <property type="entry name" value="PafC-like"/>
</dbReference>
<evidence type="ECO:0000256" key="1">
    <source>
        <dbReference type="ARBA" id="ARBA00023015"/>
    </source>
</evidence>
<dbReference type="InterPro" id="IPR051534">
    <property type="entry name" value="CBASS_pafABC_assoc_protein"/>
</dbReference>
<proteinExistence type="predicted"/>
<dbReference type="InterPro" id="IPR036390">
    <property type="entry name" value="WH_DNA-bd_sf"/>
</dbReference>
<dbReference type="Pfam" id="PF13280">
    <property type="entry name" value="WYL"/>
    <property type="match status" value="1"/>
</dbReference>
<accession>A0A9X5GTC4</accession>
<dbReference type="Gene3D" id="1.10.10.10">
    <property type="entry name" value="Winged helix-like DNA-binding domain superfamily/Winged helix DNA-binding domain"/>
    <property type="match status" value="1"/>
</dbReference>
<comment type="caution">
    <text evidence="4">The sequence shown here is derived from an EMBL/GenBank/DDBJ whole genome shotgun (WGS) entry which is preliminary data.</text>
</comment>
<keyword evidence="1" id="KW-0805">Transcription regulation</keyword>
<dbReference type="InterPro" id="IPR036388">
    <property type="entry name" value="WH-like_DNA-bd_sf"/>
</dbReference>
<keyword evidence="2" id="KW-0804">Transcription</keyword>
<dbReference type="GO" id="GO:0003700">
    <property type="term" value="F:DNA-binding transcription factor activity"/>
    <property type="evidence" value="ECO:0007669"/>
    <property type="project" value="InterPro"/>
</dbReference>
<keyword evidence="5" id="KW-1185">Reference proteome</keyword>
<dbReference type="PANTHER" id="PTHR34580:SF1">
    <property type="entry name" value="PROTEIN PAFC"/>
    <property type="match status" value="1"/>
</dbReference>
<dbReference type="PROSITE" id="PS51000">
    <property type="entry name" value="HTH_DEOR_2"/>
    <property type="match status" value="1"/>
</dbReference>
<protein>
    <submittedName>
        <fullName evidence="4">WYL domain-containing protein</fullName>
    </submittedName>
</protein>
<dbReference type="PANTHER" id="PTHR34580">
    <property type="match status" value="1"/>
</dbReference>